<evidence type="ECO:0000313" key="2">
    <source>
        <dbReference type="Proteomes" id="UP000051442"/>
    </source>
</evidence>
<dbReference type="AlphaFoldDB" id="A0A0R2EW71"/>
<dbReference type="Pfam" id="PF13262">
    <property type="entry name" value="DUF4054"/>
    <property type="match status" value="1"/>
</dbReference>
<gene>
    <name evidence="1" type="ORF">FD14_GL001444</name>
</gene>
<proteinExistence type="predicted"/>
<name>A0A0R2EW71_9LACO</name>
<protein>
    <submittedName>
        <fullName evidence="1">Uncharacterized protein</fullName>
    </submittedName>
</protein>
<organism evidence="1 2">
    <name type="scientific">Secundilactobacillus similis DSM 23365 = JCM 2765</name>
    <dbReference type="NCBI Taxonomy" id="1423804"/>
    <lineage>
        <taxon>Bacteria</taxon>
        <taxon>Bacillati</taxon>
        <taxon>Bacillota</taxon>
        <taxon>Bacilli</taxon>
        <taxon>Lactobacillales</taxon>
        <taxon>Lactobacillaceae</taxon>
        <taxon>Secundilactobacillus</taxon>
    </lineage>
</organism>
<dbReference type="OrthoDB" id="2313504at2"/>
<dbReference type="Proteomes" id="UP000051442">
    <property type="component" value="Unassembled WGS sequence"/>
</dbReference>
<evidence type="ECO:0000313" key="1">
    <source>
        <dbReference type="EMBL" id="KRN20655.1"/>
    </source>
</evidence>
<keyword evidence="2" id="KW-1185">Reference proteome</keyword>
<dbReference type="RefSeq" id="WP_054734348.1">
    <property type="nucleotide sequence ID" value="NZ_AYZM01000131.1"/>
</dbReference>
<accession>A0A0R2EW71</accession>
<sequence>MELTVETVKPMDKRFKKADDATIQSWINVAKPMIEASGLPESQLSYGWQLLSAHVGTQLLNRSSNVSSKTMGPLTMSYFDWSSVNTDPFLDMYNDLLSRYGLSLLGRNRVQFL</sequence>
<reference evidence="1 2" key="1">
    <citation type="journal article" date="2015" name="Genome Announc.">
        <title>Expanding the biotechnology potential of lactobacilli through comparative genomics of 213 strains and associated genera.</title>
        <authorList>
            <person name="Sun Z."/>
            <person name="Harris H.M."/>
            <person name="McCann A."/>
            <person name="Guo C."/>
            <person name="Argimon S."/>
            <person name="Zhang W."/>
            <person name="Yang X."/>
            <person name="Jeffery I.B."/>
            <person name="Cooney J.C."/>
            <person name="Kagawa T.F."/>
            <person name="Liu W."/>
            <person name="Song Y."/>
            <person name="Salvetti E."/>
            <person name="Wrobel A."/>
            <person name="Rasinkangas P."/>
            <person name="Parkhill J."/>
            <person name="Rea M.C."/>
            <person name="O'Sullivan O."/>
            <person name="Ritari J."/>
            <person name="Douillard F.P."/>
            <person name="Paul Ross R."/>
            <person name="Yang R."/>
            <person name="Briner A.E."/>
            <person name="Felis G.E."/>
            <person name="de Vos W.M."/>
            <person name="Barrangou R."/>
            <person name="Klaenhammer T.R."/>
            <person name="Caufield P.W."/>
            <person name="Cui Y."/>
            <person name="Zhang H."/>
            <person name="O'Toole P.W."/>
        </authorList>
    </citation>
    <scope>NUCLEOTIDE SEQUENCE [LARGE SCALE GENOMIC DNA]</scope>
    <source>
        <strain evidence="1 2">DSM 23365</strain>
    </source>
</reference>
<dbReference type="EMBL" id="AYZM01000131">
    <property type="protein sequence ID" value="KRN20655.1"/>
    <property type="molecule type" value="Genomic_DNA"/>
</dbReference>
<comment type="caution">
    <text evidence="1">The sequence shown here is derived from an EMBL/GenBank/DDBJ whole genome shotgun (WGS) entry which is preliminary data.</text>
</comment>
<dbReference type="PATRIC" id="fig|1423804.4.peg.1565"/>
<dbReference type="InterPro" id="IPR025127">
    <property type="entry name" value="DUF4054"/>
</dbReference>
<dbReference type="STRING" id="1423804.FD14_GL001444"/>